<dbReference type="Pfam" id="PF11855">
    <property type="entry name" value="DUF3375"/>
    <property type="match status" value="1"/>
</dbReference>
<dbReference type="eggNOG" id="COG4942">
    <property type="taxonomic scope" value="Bacteria"/>
</dbReference>
<dbReference type="Proteomes" id="UP000004358">
    <property type="component" value="Unassembled WGS sequence"/>
</dbReference>
<dbReference type="HOGENOM" id="CLU_031117_0_0_0"/>
<dbReference type="OrthoDB" id="138803at2"/>
<feature type="coiled-coil region" evidence="1">
    <location>
        <begin position="285"/>
        <end position="312"/>
    </location>
</feature>
<dbReference type="AlphaFoldDB" id="A3ZZ19"/>
<dbReference type="EMBL" id="AANZ01000023">
    <property type="protein sequence ID" value="EAQ78157.1"/>
    <property type="molecule type" value="Genomic_DNA"/>
</dbReference>
<gene>
    <name evidence="2" type="ORF">DSM3645_15310</name>
</gene>
<proteinExistence type="predicted"/>
<keyword evidence="1" id="KW-0175">Coiled coil</keyword>
<evidence type="ECO:0000313" key="2">
    <source>
        <dbReference type="EMBL" id="EAQ78157.1"/>
    </source>
</evidence>
<organism evidence="2 3">
    <name type="scientific">Blastopirellula marina DSM 3645</name>
    <dbReference type="NCBI Taxonomy" id="314230"/>
    <lineage>
        <taxon>Bacteria</taxon>
        <taxon>Pseudomonadati</taxon>
        <taxon>Planctomycetota</taxon>
        <taxon>Planctomycetia</taxon>
        <taxon>Pirellulales</taxon>
        <taxon>Pirellulaceae</taxon>
        <taxon>Blastopirellula</taxon>
    </lineage>
</organism>
<sequence length="494" mass="56984">MIRLGKLLVYFETSPAVSLLQSRNAPFVIGFLDQQFKQSGQIVIPHSDLISALVLFLDELKETHPDRMTAKPDAYLADWCDPEKRWLQRFLEADREEPVYQLTTHTEEVLLFVDRAINLDLGFVGTESRLKLVIETLSDLVVGSSDDPETRLIHLRKERDRIVREIEQIEQDGQISKYQPAQIRERFATAVSLLRQLQGDFRAVEDSFREITSQVQKREQEGLERRGAILEFALDSEDLLKQEDQGVSFYEFVKLILSPSQTERLEKVIQEVRCIPELYSLHEGLETVRNMITLLQNEAEKVMRTNQRLSATLRRLLDARAFADRRRIAQLLQEIQSLAITYEGNSRDQAPGVSFDFALDIDSPFRRSFWVEPPQFETIDLTNFLPSSEERREVFHEFASLQHLDWRRMRDCIRHLLATEHSATLGQLLAVHPISAGVVEVIGYLQLANEDGHLIDPTEDEVIHVAAASPLDRSYQVTVPRITFLPSRSRRRAK</sequence>
<reference evidence="2 3" key="1">
    <citation type="submission" date="2006-02" db="EMBL/GenBank/DDBJ databases">
        <authorList>
            <person name="Amann R."/>
            <person name="Ferriera S."/>
            <person name="Johnson J."/>
            <person name="Kravitz S."/>
            <person name="Halpern A."/>
            <person name="Remington K."/>
            <person name="Beeson K."/>
            <person name="Tran B."/>
            <person name="Rogers Y.-H."/>
            <person name="Friedman R."/>
            <person name="Venter J.C."/>
        </authorList>
    </citation>
    <scope>NUCLEOTIDE SEQUENCE [LARGE SCALE GENOMIC DNA]</scope>
    <source>
        <strain evidence="2 3">DSM 3645</strain>
    </source>
</reference>
<dbReference type="STRING" id="314230.DSM3645_15310"/>
<dbReference type="InterPro" id="IPR021804">
    <property type="entry name" value="DUF3375"/>
</dbReference>
<accession>A3ZZ19</accession>
<evidence type="ECO:0008006" key="4">
    <source>
        <dbReference type="Google" id="ProtNLM"/>
    </source>
</evidence>
<comment type="caution">
    <text evidence="2">The sequence shown here is derived from an EMBL/GenBank/DDBJ whole genome shotgun (WGS) entry which is preliminary data.</text>
</comment>
<dbReference type="RefSeq" id="WP_002650960.1">
    <property type="nucleotide sequence ID" value="NZ_CH672376.1"/>
</dbReference>
<protein>
    <recommendedName>
        <fullName evidence="4">DUF3375 domain-containing protein</fullName>
    </recommendedName>
</protein>
<evidence type="ECO:0000313" key="3">
    <source>
        <dbReference type="Proteomes" id="UP000004358"/>
    </source>
</evidence>
<name>A3ZZ19_9BACT</name>
<evidence type="ECO:0000256" key="1">
    <source>
        <dbReference type="SAM" id="Coils"/>
    </source>
</evidence>